<evidence type="ECO:0008006" key="5">
    <source>
        <dbReference type="Google" id="ProtNLM"/>
    </source>
</evidence>
<sequence>MKKLLIVLFAVGLALGASAQKVIRGGSYHRPPRVIVTPGIGFGFGYGYGMGMMSPFYRPYYDPFYYPYGGNARNRPSRLDREIQDIQADYADRIESVRLNRELSGKERRQLIRSLKAERDQRVLDTRKNYYYKRSGQDRPERPSEKPADANDDSQG</sequence>
<dbReference type="Proteomes" id="UP001220610">
    <property type="component" value="Chromosome"/>
</dbReference>
<keyword evidence="2" id="KW-0732">Signal</keyword>
<feature type="compositionally biased region" description="Basic and acidic residues" evidence="1">
    <location>
        <begin position="135"/>
        <end position="149"/>
    </location>
</feature>
<organism evidence="3 4">
    <name type="scientific">Candidatus Pseudobacter hemicellulosilyticus</name>
    <dbReference type="NCBI Taxonomy" id="3121375"/>
    <lineage>
        <taxon>Bacteria</taxon>
        <taxon>Pseudomonadati</taxon>
        <taxon>Bacteroidota</taxon>
        <taxon>Chitinophagia</taxon>
        <taxon>Chitinophagales</taxon>
        <taxon>Chitinophagaceae</taxon>
        <taxon>Pseudobacter</taxon>
    </lineage>
</organism>
<proteinExistence type="predicted"/>
<evidence type="ECO:0000256" key="1">
    <source>
        <dbReference type="SAM" id="MobiDB-lite"/>
    </source>
</evidence>
<dbReference type="AlphaFoldDB" id="A0AAJ5WK84"/>
<name>A0AAJ5WK84_9BACT</name>
<evidence type="ECO:0000256" key="2">
    <source>
        <dbReference type="SAM" id="SignalP"/>
    </source>
</evidence>
<protein>
    <recommendedName>
        <fullName evidence="5">Spy/CpxP family protein refolding chaperone</fullName>
    </recommendedName>
</protein>
<feature type="chain" id="PRO_5042544113" description="Spy/CpxP family protein refolding chaperone" evidence="2">
    <location>
        <begin position="20"/>
        <end position="156"/>
    </location>
</feature>
<feature type="signal peptide" evidence="2">
    <location>
        <begin position="1"/>
        <end position="19"/>
    </location>
</feature>
<gene>
    <name evidence="3" type="ORF">P0Y53_13070</name>
</gene>
<reference evidence="3" key="1">
    <citation type="submission" date="2023-03" db="EMBL/GenBank/DDBJ databases">
        <title>Andean soil-derived lignocellulolytic bacterial consortium as a source of novel taxa and putative plastic-active enzymes.</title>
        <authorList>
            <person name="Diaz-Garcia L."/>
            <person name="Chuvochina M."/>
            <person name="Feuerriegel G."/>
            <person name="Bunk B."/>
            <person name="Sproer C."/>
            <person name="Streit W.R."/>
            <person name="Rodriguez L.M."/>
            <person name="Overmann J."/>
            <person name="Jimenez D.J."/>
        </authorList>
    </citation>
    <scope>NUCLEOTIDE SEQUENCE</scope>
    <source>
        <strain evidence="3">MAG 7</strain>
    </source>
</reference>
<evidence type="ECO:0000313" key="4">
    <source>
        <dbReference type="Proteomes" id="UP001220610"/>
    </source>
</evidence>
<accession>A0AAJ5WK84</accession>
<feature type="region of interest" description="Disordered" evidence="1">
    <location>
        <begin position="126"/>
        <end position="156"/>
    </location>
</feature>
<dbReference type="EMBL" id="CP119311">
    <property type="protein sequence ID" value="WEK33416.1"/>
    <property type="molecule type" value="Genomic_DNA"/>
</dbReference>
<evidence type="ECO:0000313" key="3">
    <source>
        <dbReference type="EMBL" id="WEK33416.1"/>
    </source>
</evidence>